<dbReference type="SUPFAM" id="SSF81324">
    <property type="entry name" value="Voltage-gated potassium channels"/>
    <property type="match status" value="2"/>
</dbReference>
<feature type="transmembrane region" description="Helical" evidence="10">
    <location>
        <begin position="480"/>
        <end position="498"/>
    </location>
</feature>
<evidence type="ECO:0000256" key="1">
    <source>
        <dbReference type="ARBA" id="ARBA00004141"/>
    </source>
</evidence>
<comment type="similarity">
    <text evidence="8">Belongs to the two pore domain potassium channel (TC 1.A.1.8) family.</text>
</comment>
<evidence type="ECO:0000256" key="4">
    <source>
        <dbReference type="ARBA" id="ARBA00022989"/>
    </source>
</evidence>
<feature type="transmembrane region" description="Helical" evidence="10">
    <location>
        <begin position="72"/>
        <end position="92"/>
    </location>
</feature>
<dbReference type="Pfam" id="PF07885">
    <property type="entry name" value="Ion_trans_2"/>
    <property type="match status" value="2"/>
</dbReference>
<dbReference type="InterPro" id="IPR003280">
    <property type="entry name" value="2pore_dom_K_chnl"/>
</dbReference>
<evidence type="ECO:0000256" key="9">
    <source>
        <dbReference type="SAM" id="MobiDB-lite"/>
    </source>
</evidence>
<keyword evidence="5 8" id="KW-0406">Ion transport</keyword>
<feature type="transmembrane region" description="Helical" evidence="10">
    <location>
        <begin position="142"/>
        <end position="162"/>
    </location>
</feature>
<evidence type="ECO:0000256" key="10">
    <source>
        <dbReference type="SAM" id="Phobius"/>
    </source>
</evidence>
<keyword evidence="4 10" id="KW-1133">Transmembrane helix</keyword>
<comment type="caution">
    <text evidence="12">The sequence shown here is derived from an EMBL/GenBank/DDBJ whole genome shotgun (WGS) entry which is preliminary data.</text>
</comment>
<keyword evidence="7 8" id="KW-0407">Ion channel</keyword>
<keyword evidence="13" id="KW-1185">Reference proteome</keyword>
<evidence type="ECO:0000256" key="7">
    <source>
        <dbReference type="ARBA" id="ARBA00023303"/>
    </source>
</evidence>
<keyword evidence="3 8" id="KW-0812">Transmembrane</keyword>
<keyword evidence="2 8" id="KW-0813">Transport</keyword>
<comment type="subcellular location">
    <subcellularLocation>
        <location evidence="1">Membrane</location>
        <topology evidence="1">Multi-pass membrane protein</topology>
    </subcellularLocation>
</comment>
<dbReference type="PRINTS" id="PR01333">
    <property type="entry name" value="2POREKCHANEL"/>
</dbReference>
<evidence type="ECO:0000313" key="13">
    <source>
        <dbReference type="Proteomes" id="UP000187455"/>
    </source>
</evidence>
<dbReference type="Proteomes" id="UP000187455">
    <property type="component" value="Unassembled WGS sequence"/>
</dbReference>
<dbReference type="Gene3D" id="1.10.287.70">
    <property type="match status" value="2"/>
</dbReference>
<sequence>MESVDSQTDVSNPIPTFNSNNNTSNVDPNKLQLLQSLTNIFDKPRPNSIRGFKKQYPSLYIEQEKSLLKSRFRFLVSLVGILIPPNLLFNGITLNSHWVEKKYPQSNNNPPFIGVSIAIYAAILPSLSSFSKSIYKLSFDYYGAFIGSFVSLVIAGILLYDLQRTKDFTKFGSGLSIRQKKLALILGLIYLWNLVGAGLMMLMEGYVFSESLYFCLASISTIGFGDLHPTNNSSRAVLIAWFVFGLIITGMYSLDASEVYRQMVYIHKIGPQESIFRKKYIVTNPLSNNAENQDFHYYSKQENYLDQNNGDCMQNNSASSNFASSSSQSHFIYNTISDKINNALPQNINNNQCSSLAEKISTSQKHLSYGTSICSTENINSVKFSCSKKSKNSIPSHNIDQPVISNPENTNPIQNSNSKNAIPINSAVSPQNNLLMGVEKLDNFYNNLKVKISLYLFVGNLVNLFVNAAIFYGFEKDNWSMADSIYFCFISFTTIGYGDKTLTQSASRTYFSLTIIFSVSLFSTLFVLLIDQVYGSIGEKMDPSLHKHSEPPVKSVSLNIHENFCKKFHI</sequence>
<feature type="transmembrane region" description="Helical" evidence="10">
    <location>
        <begin position="112"/>
        <end position="130"/>
    </location>
</feature>
<reference evidence="12 13" key="1">
    <citation type="journal article" date="2016" name="Mol. Biol. Evol.">
        <title>Genome-Wide Survey of Gut Fungi (Harpellales) Reveals the First Horizontally Transferred Ubiquitin Gene from a Mosquito Host.</title>
        <authorList>
            <person name="Wang Y."/>
            <person name="White M.M."/>
            <person name="Kvist S."/>
            <person name="Moncalvo J.M."/>
        </authorList>
    </citation>
    <scope>NUCLEOTIDE SEQUENCE [LARGE SCALE GENOMIC DNA]</scope>
    <source>
        <strain evidence="12 13">ALG-7-W6</strain>
    </source>
</reference>
<proteinExistence type="inferred from homology"/>
<evidence type="ECO:0000313" key="12">
    <source>
        <dbReference type="EMBL" id="OLY84713.1"/>
    </source>
</evidence>
<feature type="transmembrane region" description="Helical" evidence="10">
    <location>
        <begin position="454"/>
        <end position="474"/>
    </location>
</feature>
<feature type="domain" description="Potassium channel" evidence="11">
    <location>
        <begin position="463"/>
        <end position="531"/>
    </location>
</feature>
<feature type="transmembrane region" description="Helical" evidence="10">
    <location>
        <begin position="510"/>
        <end position="530"/>
    </location>
</feature>
<evidence type="ECO:0000256" key="6">
    <source>
        <dbReference type="ARBA" id="ARBA00023136"/>
    </source>
</evidence>
<feature type="transmembrane region" description="Helical" evidence="10">
    <location>
        <begin position="182"/>
        <end position="199"/>
    </location>
</feature>
<accession>A0A1R0H6H1</accession>
<dbReference type="InterPro" id="IPR013099">
    <property type="entry name" value="K_chnl_dom"/>
</dbReference>
<dbReference type="OrthoDB" id="297496at2759"/>
<feature type="region of interest" description="Disordered" evidence="9">
    <location>
        <begin position="391"/>
        <end position="422"/>
    </location>
</feature>
<dbReference type="GO" id="GO:0030322">
    <property type="term" value="P:stabilization of membrane potential"/>
    <property type="evidence" value="ECO:0007669"/>
    <property type="project" value="TreeGrafter"/>
</dbReference>
<evidence type="ECO:0000256" key="5">
    <source>
        <dbReference type="ARBA" id="ARBA00023065"/>
    </source>
</evidence>
<dbReference type="GO" id="GO:0005886">
    <property type="term" value="C:plasma membrane"/>
    <property type="evidence" value="ECO:0007669"/>
    <property type="project" value="TreeGrafter"/>
</dbReference>
<evidence type="ECO:0000256" key="3">
    <source>
        <dbReference type="ARBA" id="ARBA00022692"/>
    </source>
</evidence>
<feature type="region of interest" description="Disordered" evidence="9">
    <location>
        <begin position="1"/>
        <end position="28"/>
    </location>
</feature>
<protein>
    <recommendedName>
        <fullName evidence="11">Potassium channel domain-containing protein</fullName>
    </recommendedName>
</protein>
<dbReference type="PANTHER" id="PTHR11003:SF334">
    <property type="entry name" value="FI03418P"/>
    <property type="match status" value="1"/>
</dbReference>
<feature type="transmembrane region" description="Helical" evidence="10">
    <location>
        <begin position="236"/>
        <end position="254"/>
    </location>
</feature>
<evidence type="ECO:0000256" key="8">
    <source>
        <dbReference type="RuleBase" id="RU003857"/>
    </source>
</evidence>
<feature type="domain" description="Potassium channel" evidence="11">
    <location>
        <begin position="189"/>
        <end position="259"/>
    </location>
</feature>
<feature type="compositionally biased region" description="Low complexity" evidence="9">
    <location>
        <begin position="11"/>
        <end position="28"/>
    </location>
</feature>
<evidence type="ECO:0000259" key="11">
    <source>
        <dbReference type="Pfam" id="PF07885"/>
    </source>
</evidence>
<dbReference type="AlphaFoldDB" id="A0A1R0H6H1"/>
<dbReference type="EMBL" id="LSSL01000386">
    <property type="protein sequence ID" value="OLY84713.1"/>
    <property type="molecule type" value="Genomic_DNA"/>
</dbReference>
<dbReference type="GO" id="GO:0015271">
    <property type="term" value="F:outward rectifier potassium channel activity"/>
    <property type="evidence" value="ECO:0007669"/>
    <property type="project" value="TreeGrafter"/>
</dbReference>
<dbReference type="GO" id="GO:0022841">
    <property type="term" value="F:potassium ion leak channel activity"/>
    <property type="evidence" value="ECO:0007669"/>
    <property type="project" value="TreeGrafter"/>
</dbReference>
<organism evidence="12 13">
    <name type="scientific">Smittium mucronatum</name>
    <dbReference type="NCBI Taxonomy" id="133383"/>
    <lineage>
        <taxon>Eukaryota</taxon>
        <taxon>Fungi</taxon>
        <taxon>Fungi incertae sedis</taxon>
        <taxon>Zoopagomycota</taxon>
        <taxon>Kickxellomycotina</taxon>
        <taxon>Harpellomycetes</taxon>
        <taxon>Harpellales</taxon>
        <taxon>Legeriomycetaceae</taxon>
        <taxon>Smittium</taxon>
    </lineage>
</organism>
<feature type="compositionally biased region" description="Polar residues" evidence="9">
    <location>
        <begin position="1"/>
        <end position="10"/>
    </location>
</feature>
<name>A0A1R0H6H1_9FUNG</name>
<dbReference type="PANTHER" id="PTHR11003">
    <property type="entry name" value="POTASSIUM CHANNEL, SUBFAMILY K"/>
    <property type="match status" value="1"/>
</dbReference>
<feature type="compositionally biased region" description="Polar residues" evidence="9">
    <location>
        <begin position="392"/>
        <end position="420"/>
    </location>
</feature>
<evidence type="ECO:0000256" key="2">
    <source>
        <dbReference type="ARBA" id="ARBA00022448"/>
    </source>
</evidence>
<keyword evidence="6 10" id="KW-0472">Membrane</keyword>
<gene>
    <name evidence="12" type="ORF">AYI68_g1119</name>
</gene>